<evidence type="ECO:0000256" key="3">
    <source>
        <dbReference type="ARBA" id="ARBA00022692"/>
    </source>
</evidence>
<dbReference type="FunFam" id="1.10.238.10:FF:000011">
    <property type="entry name" value="Mitochondrial Rho GTPase"/>
    <property type="match status" value="1"/>
</dbReference>
<dbReference type="PROSITE" id="PS00018">
    <property type="entry name" value="EF_HAND_1"/>
    <property type="match status" value="1"/>
</dbReference>
<evidence type="ECO:0000259" key="17">
    <source>
        <dbReference type="PROSITE" id="PS50222"/>
    </source>
</evidence>
<sequence>MTFFIQKNTIRVILKNVLALPTKVGKTSLIMSLVSEEFPDEVPLRAEEITIPADVTPERVPTHIVDYSGTDTCTSLYDETHMACIAVLMSMPQVTSHWIPLINERTDKDSRCVASCQVFKLTVFEICILLNKCSAKNLKNISELFYYAQKAVLHPTGPLYSPEDKEMKPSCIKALTRIFKISDLDNDGILNDNELNFFQRTCFNIPLAPQALEDVKNVVRKNMSDGVKDNGLTLKGFLFLHTLFIQRGRHETTWTVLRRFGYDDDLELTQEYLFPLLKIPPDCTTELNHNTYLFLQSVFDKHDKDRDCALSPDELKDLFKVFPCMPWGPDVNNTVCTNEQGWITYQGYLSQWTLTTYLDVQRCLEYLGYLGYSIIQEQESQTAAVTITRNKRIDLQKKQTQRSVFRCNVLGARGSGKSGFLQAFLGRNLAVSTDRIREDHMSYYAMSTTYVYGQEKYLLLHEVLPDFEFLSEADLVCDVVCLVYDISNPRSFEYCAKVYKKHFLDSKTPCVIIAAKSDLHEARQYYSLSPLDFCRKHKLHPPQMFTCNTDEAPSKDICTKLTTMAMYPHMTQADLKNSTFWLRASVGATVFAVLGFAMYKALLKQR</sequence>
<evidence type="ECO:0000256" key="1">
    <source>
        <dbReference type="ARBA" id="ARBA00004200"/>
    </source>
</evidence>
<dbReference type="Ensembl" id="ENSSANT00000064593.1">
    <property type="protein sequence ID" value="ENSSANP00000060737.1"/>
    <property type="gene ID" value="ENSSANG00000030157.1"/>
</dbReference>
<evidence type="ECO:0000256" key="13">
    <source>
        <dbReference type="ARBA" id="ARBA00023136"/>
    </source>
</evidence>
<evidence type="ECO:0000313" key="19">
    <source>
        <dbReference type="Ensembl" id="ENSSANP00000060737.1"/>
    </source>
</evidence>
<organism evidence="19 20">
    <name type="scientific">Sinocyclocheilus anshuiensis</name>
    <dbReference type="NCBI Taxonomy" id="1608454"/>
    <lineage>
        <taxon>Eukaryota</taxon>
        <taxon>Metazoa</taxon>
        <taxon>Chordata</taxon>
        <taxon>Craniata</taxon>
        <taxon>Vertebrata</taxon>
        <taxon>Euteleostomi</taxon>
        <taxon>Actinopterygii</taxon>
        <taxon>Neopterygii</taxon>
        <taxon>Teleostei</taxon>
        <taxon>Ostariophysi</taxon>
        <taxon>Cypriniformes</taxon>
        <taxon>Cyprinidae</taxon>
        <taxon>Cyprininae</taxon>
        <taxon>Sinocyclocheilus</taxon>
    </lineage>
</organism>
<evidence type="ECO:0000256" key="11">
    <source>
        <dbReference type="ARBA" id="ARBA00023128"/>
    </source>
</evidence>
<dbReference type="SUPFAM" id="SSF52540">
    <property type="entry name" value="P-loop containing nucleoside triphosphate hydrolases"/>
    <property type="match status" value="2"/>
</dbReference>
<keyword evidence="12 15" id="KW-0342">GTP-binding</keyword>
<reference evidence="19" key="2">
    <citation type="submission" date="2025-09" db="UniProtKB">
        <authorList>
            <consortium name="Ensembl"/>
        </authorList>
    </citation>
    <scope>IDENTIFICATION</scope>
</reference>
<dbReference type="InterPro" id="IPR027417">
    <property type="entry name" value="P-loop_NTPase"/>
</dbReference>
<evidence type="ECO:0000256" key="16">
    <source>
        <dbReference type="SAM" id="Phobius"/>
    </source>
</evidence>
<comment type="subcellular location">
    <subcellularLocation>
        <location evidence="1 15">Mitochondrion outer membrane</location>
        <topology evidence="1 15">Single-pass type IV membrane protein</topology>
    </subcellularLocation>
</comment>
<keyword evidence="10 16" id="KW-1133">Transmembrane helix</keyword>
<keyword evidence="3 16" id="KW-0812">Transmembrane</keyword>
<comment type="function">
    <text evidence="15">Atypical mitochondrial nucleoside-triphosphatase (NTPase) involved in mitochondrial trafficking. Probably involved in control of anterograde transport of mitochondria and their subcellular distribution. Can hydrolyze GTP, ATP and UTP.</text>
</comment>
<keyword evidence="13 15" id="KW-0472">Membrane</keyword>
<dbReference type="EC" id="3.6.5.-" evidence="15"/>
<evidence type="ECO:0000256" key="5">
    <source>
        <dbReference type="ARBA" id="ARBA00022737"/>
    </source>
</evidence>
<dbReference type="InterPro" id="IPR011992">
    <property type="entry name" value="EF-hand-dom_pair"/>
</dbReference>
<dbReference type="PROSITE" id="PS51423">
    <property type="entry name" value="MIRO"/>
    <property type="match status" value="1"/>
</dbReference>
<dbReference type="GO" id="GO:0007005">
    <property type="term" value="P:mitochondrion organization"/>
    <property type="evidence" value="ECO:0007669"/>
    <property type="project" value="InterPro"/>
</dbReference>
<dbReference type="FunFam" id="1.10.238.10:FF:000021">
    <property type="entry name" value="Mitochondrial Rho GTPase"/>
    <property type="match status" value="1"/>
</dbReference>
<evidence type="ECO:0000256" key="10">
    <source>
        <dbReference type="ARBA" id="ARBA00022989"/>
    </source>
</evidence>
<protein>
    <recommendedName>
        <fullName evidence="15">Mitochondrial Rho GTPase</fullName>
        <ecNumber evidence="15">3.6.5.-</ecNumber>
    </recommendedName>
</protein>
<dbReference type="PIRSF" id="PIRSF037488">
    <property type="entry name" value="Mt_Rho_GTPase"/>
    <property type="match status" value="1"/>
</dbReference>
<dbReference type="PROSITE" id="PS50222">
    <property type="entry name" value="EF_HAND_2"/>
    <property type="match status" value="1"/>
</dbReference>
<evidence type="ECO:0000256" key="12">
    <source>
        <dbReference type="ARBA" id="ARBA00023134"/>
    </source>
</evidence>
<dbReference type="InterPro" id="IPR002048">
    <property type="entry name" value="EF_hand_dom"/>
</dbReference>
<keyword evidence="6 15" id="KW-0547">Nucleotide-binding</keyword>
<dbReference type="Proteomes" id="UP000472260">
    <property type="component" value="Unassembled WGS sequence"/>
</dbReference>
<feature type="transmembrane region" description="Helical" evidence="16">
    <location>
        <begin position="580"/>
        <end position="599"/>
    </location>
</feature>
<comment type="catalytic activity">
    <reaction evidence="14">
        <text>GTP + H2O = GDP + phosphate + H(+)</text>
        <dbReference type="Rhea" id="RHEA:19669"/>
        <dbReference type="ChEBI" id="CHEBI:15377"/>
        <dbReference type="ChEBI" id="CHEBI:15378"/>
        <dbReference type="ChEBI" id="CHEBI:37565"/>
        <dbReference type="ChEBI" id="CHEBI:43474"/>
        <dbReference type="ChEBI" id="CHEBI:58189"/>
    </reaction>
    <physiologicalReaction direction="left-to-right" evidence="14">
        <dbReference type="Rhea" id="RHEA:19670"/>
    </physiologicalReaction>
</comment>
<evidence type="ECO:0000256" key="7">
    <source>
        <dbReference type="ARBA" id="ARBA00022787"/>
    </source>
</evidence>
<dbReference type="SMART" id="SM00054">
    <property type="entry name" value="EFh"/>
    <property type="match status" value="2"/>
</dbReference>
<keyword evidence="7 15" id="KW-1000">Mitochondrion outer membrane</keyword>
<keyword evidence="4" id="KW-0479">Metal-binding</keyword>
<dbReference type="GO" id="GO:0005741">
    <property type="term" value="C:mitochondrial outer membrane"/>
    <property type="evidence" value="ECO:0007669"/>
    <property type="project" value="UniProtKB-SubCell"/>
</dbReference>
<evidence type="ECO:0000259" key="18">
    <source>
        <dbReference type="PROSITE" id="PS51423"/>
    </source>
</evidence>
<dbReference type="SUPFAM" id="SSF47473">
    <property type="entry name" value="EF-hand"/>
    <property type="match status" value="1"/>
</dbReference>
<dbReference type="FunFam" id="3.40.50.300:FF:000248">
    <property type="entry name" value="Mitochondrial Rho GTPase"/>
    <property type="match status" value="1"/>
</dbReference>
<dbReference type="InterPro" id="IPR052266">
    <property type="entry name" value="Miro-EF-hand_domain"/>
</dbReference>
<dbReference type="InterPro" id="IPR018247">
    <property type="entry name" value="EF_Hand_1_Ca_BS"/>
</dbReference>
<reference evidence="19" key="1">
    <citation type="submission" date="2025-08" db="UniProtKB">
        <authorList>
            <consortium name="Ensembl"/>
        </authorList>
    </citation>
    <scope>IDENTIFICATION</scope>
</reference>
<dbReference type="PANTHER" id="PTHR46819:SF1">
    <property type="entry name" value="EF-HAND CALCIUM-BINDING DOMAIN-CONTAINING PROTEIN 7"/>
    <property type="match status" value="1"/>
</dbReference>
<comment type="similarity">
    <text evidence="2 15">Belongs to the mitochondrial Rho GTPase family.</text>
</comment>
<dbReference type="GO" id="GO:0003924">
    <property type="term" value="F:GTPase activity"/>
    <property type="evidence" value="ECO:0007669"/>
    <property type="project" value="InterPro"/>
</dbReference>
<evidence type="ECO:0000256" key="9">
    <source>
        <dbReference type="ARBA" id="ARBA00022837"/>
    </source>
</evidence>
<keyword evidence="11 15" id="KW-0496">Mitochondrion</keyword>
<dbReference type="Pfam" id="PF08355">
    <property type="entry name" value="EF_assoc_1"/>
    <property type="match status" value="1"/>
</dbReference>
<evidence type="ECO:0000313" key="20">
    <source>
        <dbReference type="Proteomes" id="UP000472260"/>
    </source>
</evidence>
<feature type="domain" description="Miro" evidence="18">
    <location>
        <begin position="402"/>
        <end position="567"/>
    </location>
</feature>
<evidence type="ECO:0000256" key="15">
    <source>
        <dbReference type="PIRNR" id="PIRNR037488"/>
    </source>
</evidence>
<gene>
    <name evidence="19" type="primary">LOC107690322</name>
</gene>
<keyword evidence="8 15" id="KW-0378">Hydrolase</keyword>
<dbReference type="CDD" id="cd01892">
    <property type="entry name" value="Miro2"/>
    <property type="match status" value="1"/>
</dbReference>
<keyword evidence="5" id="KW-0677">Repeat</keyword>
<dbReference type="Gene3D" id="1.10.238.10">
    <property type="entry name" value="EF-hand"/>
    <property type="match status" value="2"/>
</dbReference>
<dbReference type="Pfam" id="PF08356">
    <property type="entry name" value="EF_assoc_2"/>
    <property type="match status" value="1"/>
</dbReference>
<dbReference type="AlphaFoldDB" id="A0A671PNW1"/>
<dbReference type="InterPro" id="IPR020860">
    <property type="entry name" value="MIRO_dom"/>
</dbReference>
<keyword evidence="20" id="KW-1185">Reference proteome</keyword>
<dbReference type="PANTHER" id="PTHR46819">
    <property type="entry name" value="EF-HAND CALCIUM-BINDING DOMAIN-CONTAINING PROTEIN 7"/>
    <property type="match status" value="1"/>
</dbReference>
<keyword evidence="9 15" id="KW-0106">Calcium</keyword>
<accession>A0A671PNW1</accession>
<dbReference type="InterPro" id="IPR013567">
    <property type="entry name" value="EF_hand_assoc_2"/>
</dbReference>
<dbReference type="InterPro" id="IPR013566">
    <property type="entry name" value="EF_hand_assoc_1"/>
</dbReference>
<dbReference type="InterPro" id="IPR021181">
    <property type="entry name" value="Miro"/>
</dbReference>
<dbReference type="GO" id="GO:0005509">
    <property type="term" value="F:calcium ion binding"/>
    <property type="evidence" value="ECO:0007669"/>
    <property type="project" value="InterPro"/>
</dbReference>
<evidence type="ECO:0000256" key="14">
    <source>
        <dbReference type="ARBA" id="ARBA00049117"/>
    </source>
</evidence>
<evidence type="ECO:0000256" key="2">
    <source>
        <dbReference type="ARBA" id="ARBA00007981"/>
    </source>
</evidence>
<dbReference type="GO" id="GO:0005525">
    <property type="term" value="F:GTP binding"/>
    <property type="evidence" value="ECO:0007669"/>
    <property type="project" value="UniProtKB-KW"/>
</dbReference>
<evidence type="ECO:0000256" key="6">
    <source>
        <dbReference type="ARBA" id="ARBA00022741"/>
    </source>
</evidence>
<name>A0A671PNW1_9TELE</name>
<dbReference type="Gene3D" id="3.40.50.300">
    <property type="entry name" value="P-loop containing nucleotide triphosphate hydrolases"/>
    <property type="match status" value="2"/>
</dbReference>
<proteinExistence type="inferred from homology"/>
<evidence type="ECO:0000256" key="4">
    <source>
        <dbReference type="ARBA" id="ARBA00022723"/>
    </source>
</evidence>
<feature type="domain" description="EF-hand" evidence="17">
    <location>
        <begin position="290"/>
        <end position="325"/>
    </location>
</feature>
<evidence type="ECO:0000256" key="8">
    <source>
        <dbReference type="ARBA" id="ARBA00022801"/>
    </source>
</evidence>